<evidence type="ECO:0000256" key="7">
    <source>
        <dbReference type="ARBA" id="ARBA00022984"/>
    </source>
</evidence>
<dbReference type="Gene3D" id="3.65.10.10">
    <property type="entry name" value="Enolpyruvate transferase domain"/>
    <property type="match status" value="2"/>
</dbReference>
<dbReference type="Proteomes" id="UP000194154">
    <property type="component" value="Chromosome"/>
</dbReference>
<dbReference type="EMBL" id="CP021059">
    <property type="protein sequence ID" value="ARQ07849.1"/>
    <property type="molecule type" value="Genomic_DNA"/>
</dbReference>
<evidence type="ECO:0000256" key="6">
    <source>
        <dbReference type="ARBA" id="ARBA00022960"/>
    </source>
</evidence>
<dbReference type="Pfam" id="PF00275">
    <property type="entry name" value="EPSP_synthase"/>
    <property type="match status" value="1"/>
</dbReference>
<reference evidence="14 15" key="1">
    <citation type="journal article" date="2017" name="Int. J. Syst. Evol. Microbiol.">
        <title>Macrococcus canis sp. nov., a skin bacterium associated with infections in dogs.</title>
        <authorList>
            <person name="Gobeli Brawand S."/>
            <person name="Cotting K."/>
            <person name="Gomez-Sanz E."/>
            <person name="Collaud A."/>
            <person name="Thomann A."/>
            <person name="Brodard I."/>
            <person name="Rodriguez-Campos S."/>
            <person name="Strauss C."/>
            <person name="Perreten V."/>
        </authorList>
    </citation>
    <scope>NUCLEOTIDE SEQUENCE [LARGE SCALE GENOMIC DNA]</scope>
    <source>
        <strain evidence="14 15">KM45013</strain>
    </source>
</reference>
<dbReference type="InterPro" id="IPR050068">
    <property type="entry name" value="MurA_subfamily"/>
</dbReference>
<dbReference type="PANTHER" id="PTHR43783">
    <property type="entry name" value="UDP-N-ACETYLGLUCOSAMINE 1-CARBOXYVINYLTRANSFERASE"/>
    <property type="match status" value="1"/>
</dbReference>
<dbReference type="PANTHER" id="PTHR43783:SF1">
    <property type="entry name" value="UDP-N-ACETYLGLUCOSAMINE 1-CARBOXYVINYLTRANSFERASE"/>
    <property type="match status" value="1"/>
</dbReference>
<dbReference type="GO" id="GO:0008360">
    <property type="term" value="P:regulation of cell shape"/>
    <property type="evidence" value="ECO:0007669"/>
    <property type="project" value="UniProtKB-KW"/>
</dbReference>
<dbReference type="InterPro" id="IPR005750">
    <property type="entry name" value="UDP_GlcNAc_COvinyl_MurA"/>
</dbReference>
<proteinExistence type="inferred from homology"/>
<evidence type="ECO:0000256" key="4">
    <source>
        <dbReference type="ARBA" id="ARBA00022618"/>
    </source>
</evidence>
<keyword evidence="7 12" id="KW-0573">Peptidoglycan synthesis</keyword>
<dbReference type="EC" id="2.5.1.7" evidence="12"/>
<keyword evidence="6 12" id="KW-0133">Cell shape</keyword>
<dbReference type="UniPathway" id="UPA00219"/>
<comment type="caution">
    <text evidence="12">Lacks conserved residue(s) required for the propagation of feature annotation.</text>
</comment>
<evidence type="ECO:0000313" key="14">
    <source>
        <dbReference type="EMBL" id="ARQ07849.1"/>
    </source>
</evidence>
<accession>A0A1W7AE21</accession>
<keyword evidence="9 12" id="KW-0961">Cell wall biogenesis/degradation</keyword>
<feature type="binding site" evidence="12">
    <location>
        <position position="330"/>
    </location>
    <ligand>
        <name>UDP-N-acetyl-alpha-D-glucosamine</name>
        <dbReference type="ChEBI" id="CHEBI:57705"/>
    </ligand>
</feature>
<dbReference type="GO" id="GO:0005737">
    <property type="term" value="C:cytoplasm"/>
    <property type="evidence" value="ECO:0007669"/>
    <property type="project" value="UniProtKB-SubCell"/>
</dbReference>
<dbReference type="RefSeq" id="WP_086043378.1">
    <property type="nucleotide sequence ID" value="NZ_CBCRZA010000010.1"/>
</dbReference>
<dbReference type="FunFam" id="3.65.10.10:FF:000001">
    <property type="entry name" value="UDP-N-acetylglucosamine 1-carboxyvinyltransferase"/>
    <property type="match status" value="1"/>
</dbReference>
<feature type="binding site" evidence="12">
    <location>
        <begin position="22"/>
        <end position="23"/>
    </location>
    <ligand>
        <name>phosphoenolpyruvate</name>
        <dbReference type="ChEBI" id="CHEBI:58702"/>
    </ligand>
</feature>
<evidence type="ECO:0000256" key="9">
    <source>
        <dbReference type="ARBA" id="ARBA00023316"/>
    </source>
</evidence>
<dbReference type="KEGG" id="mcak:MCCS_22680"/>
<evidence type="ECO:0000256" key="2">
    <source>
        <dbReference type="ARBA" id="ARBA00004752"/>
    </source>
</evidence>
<dbReference type="HAMAP" id="MF_00111">
    <property type="entry name" value="MurA"/>
    <property type="match status" value="1"/>
</dbReference>
<evidence type="ECO:0000256" key="3">
    <source>
        <dbReference type="ARBA" id="ARBA00022490"/>
    </source>
</evidence>
<feature type="binding site" evidence="12">
    <location>
        <position position="95"/>
    </location>
    <ligand>
        <name>UDP-N-acetyl-alpha-D-glucosamine</name>
        <dbReference type="ChEBI" id="CHEBI:57705"/>
    </ligand>
</feature>
<dbReference type="STRING" id="1855823.MCCS_22680"/>
<dbReference type="NCBIfam" id="NF006873">
    <property type="entry name" value="PRK09369.1"/>
    <property type="match status" value="1"/>
</dbReference>
<dbReference type="AlphaFoldDB" id="A0A1W7AE21"/>
<feature type="binding site" evidence="12">
    <location>
        <begin position="124"/>
        <end position="128"/>
    </location>
    <ligand>
        <name>UDP-N-acetyl-alpha-D-glucosamine</name>
        <dbReference type="ChEBI" id="CHEBI:57705"/>
    </ligand>
</feature>
<dbReference type="GO" id="GO:0071555">
    <property type="term" value="P:cell wall organization"/>
    <property type="evidence" value="ECO:0007669"/>
    <property type="project" value="UniProtKB-KW"/>
</dbReference>
<dbReference type="OrthoDB" id="9803760at2"/>
<feature type="binding site" evidence="12">
    <location>
        <position position="308"/>
    </location>
    <ligand>
        <name>UDP-N-acetyl-alpha-D-glucosamine</name>
        <dbReference type="ChEBI" id="CHEBI:57705"/>
    </ligand>
</feature>
<evidence type="ECO:0000256" key="8">
    <source>
        <dbReference type="ARBA" id="ARBA00023306"/>
    </source>
</evidence>
<dbReference type="SUPFAM" id="SSF55205">
    <property type="entry name" value="EPT/RTPC-like"/>
    <property type="match status" value="1"/>
</dbReference>
<feature type="modified residue" description="2-(S-cysteinyl)pyruvic acid O-phosphothioketal" evidence="12">
    <location>
        <position position="119"/>
    </location>
</feature>
<keyword evidence="15" id="KW-1185">Reference proteome</keyword>
<keyword evidence="3 12" id="KW-0963">Cytoplasm</keyword>
<dbReference type="CDD" id="cd01555">
    <property type="entry name" value="UdpNAET"/>
    <property type="match status" value="1"/>
</dbReference>
<keyword evidence="8 12" id="KW-0131">Cell cycle</keyword>
<dbReference type="GO" id="GO:0051301">
    <property type="term" value="P:cell division"/>
    <property type="evidence" value="ECO:0007669"/>
    <property type="project" value="UniProtKB-KW"/>
</dbReference>
<dbReference type="InterPro" id="IPR036968">
    <property type="entry name" value="Enolpyruvate_Tfrase_sf"/>
</dbReference>
<comment type="catalytic activity">
    <reaction evidence="11 12">
        <text>phosphoenolpyruvate + UDP-N-acetyl-alpha-D-glucosamine = UDP-N-acetyl-3-O-(1-carboxyvinyl)-alpha-D-glucosamine + phosphate</text>
        <dbReference type="Rhea" id="RHEA:18681"/>
        <dbReference type="ChEBI" id="CHEBI:43474"/>
        <dbReference type="ChEBI" id="CHEBI:57705"/>
        <dbReference type="ChEBI" id="CHEBI:58702"/>
        <dbReference type="ChEBI" id="CHEBI:68483"/>
        <dbReference type="EC" id="2.5.1.7"/>
    </reaction>
</comment>
<dbReference type="GO" id="GO:0009252">
    <property type="term" value="P:peptidoglycan biosynthetic process"/>
    <property type="evidence" value="ECO:0007669"/>
    <property type="project" value="UniProtKB-UniRule"/>
</dbReference>
<dbReference type="InterPro" id="IPR013792">
    <property type="entry name" value="RNA3'P_cycl/enolpyr_Trfase_a/b"/>
</dbReference>
<dbReference type="GO" id="GO:0008760">
    <property type="term" value="F:UDP-N-acetylglucosamine 1-carboxyvinyltransferase activity"/>
    <property type="evidence" value="ECO:0007669"/>
    <property type="project" value="UniProtKB-UniRule"/>
</dbReference>
<gene>
    <name evidence="14" type="primary">murAA</name>
    <name evidence="12" type="synonym">murA</name>
    <name evidence="14" type="ORF">MCCS_22680</name>
</gene>
<sequence>MDTIIVKGGHRLSGRVKVEGAKNAVLPIMTASLLASEGISEFTNVPALSDVDTISAVLEGLNAKVEKHIEQNKVVVDARGDLSTLAAYEFVSKMRASVLVLGPLLARFGYAEVAMPGGCAIGSRPIELHLKGLEALGAVIEQKNGYLIGTVKDRLKGADIYLDFPSVGATQNILMAAVLAEGKTVIGNVAREPEIVDLANYLNQMGANVQGAGTDTITVNGVETLTGAKHEIIPDRIEAGTFLVAAAITRGDVYVEGAIYEHMQALIAKLKEAGCHIEIDTKGIHLTASQNLKAIDIKTMPHPGFPTDMQAQMMALMLSLEGDSSVNETVFENRFMHATEFQKMNAQIKVDKRFAYISTSTLQGADVAATDLRSGAALVLAGLIAKGYTKVTALHHLDRGYVDFHKKLRNLGAEIERTGDTKQLIKA</sequence>
<evidence type="ECO:0000313" key="15">
    <source>
        <dbReference type="Proteomes" id="UP000194154"/>
    </source>
</evidence>
<dbReference type="GeneID" id="35296349"/>
<comment type="function">
    <text evidence="12">Cell wall formation. Adds enolpyruvyl to UDP-N-acetylglucosamine.</text>
</comment>
<evidence type="ECO:0000256" key="10">
    <source>
        <dbReference type="ARBA" id="ARBA00038367"/>
    </source>
</evidence>
<keyword evidence="12" id="KW-0670">Pyruvate</keyword>
<comment type="subcellular location">
    <subcellularLocation>
        <location evidence="1 12">Cytoplasm</location>
    </subcellularLocation>
</comment>
<evidence type="ECO:0000256" key="12">
    <source>
        <dbReference type="HAMAP-Rule" id="MF_00111"/>
    </source>
</evidence>
<organism evidence="14 15">
    <name type="scientific">Macrococcoides canis</name>
    <dbReference type="NCBI Taxonomy" id="1855823"/>
    <lineage>
        <taxon>Bacteria</taxon>
        <taxon>Bacillati</taxon>
        <taxon>Bacillota</taxon>
        <taxon>Bacilli</taxon>
        <taxon>Bacillales</taxon>
        <taxon>Staphylococcaceae</taxon>
        <taxon>Macrococcoides</taxon>
    </lineage>
</organism>
<comment type="pathway">
    <text evidence="2 12">Cell wall biogenesis; peptidoglycan biosynthesis.</text>
</comment>
<evidence type="ECO:0000256" key="5">
    <source>
        <dbReference type="ARBA" id="ARBA00022679"/>
    </source>
</evidence>
<dbReference type="NCBIfam" id="TIGR01072">
    <property type="entry name" value="murA"/>
    <property type="match status" value="1"/>
</dbReference>
<feature type="active site" description="Proton donor" evidence="12">
    <location>
        <position position="119"/>
    </location>
</feature>
<protein>
    <recommendedName>
        <fullName evidence="12">UDP-N-acetylglucosamine 1-carboxyvinyltransferase</fullName>
        <ecNumber evidence="12">2.5.1.7</ecNumber>
    </recommendedName>
    <alternativeName>
        <fullName evidence="12">Enoylpyruvate transferase</fullName>
    </alternativeName>
    <alternativeName>
        <fullName evidence="12">UDP-N-acetylglucosamine enolpyruvyl transferase</fullName>
        <shortName evidence="12">EPT</shortName>
    </alternativeName>
</protein>
<comment type="similarity">
    <text evidence="10 12">Belongs to the EPSP synthase family. MurA subfamily.</text>
</comment>
<evidence type="ECO:0000256" key="11">
    <source>
        <dbReference type="ARBA" id="ARBA00047527"/>
    </source>
</evidence>
<keyword evidence="4 12" id="KW-0132">Cell division</keyword>
<feature type="domain" description="Enolpyruvate transferase" evidence="13">
    <location>
        <begin position="6"/>
        <end position="408"/>
    </location>
</feature>
<dbReference type="InterPro" id="IPR001986">
    <property type="entry name" value="Enolpyruvate_Tfrase_dom"/>
</dbReference>
<name>A0A1W7AE21_9STAP</name>
<dbReference type="GO" id="GO:0019277">
    <property type="term" value="P:UDP-N-acetylgalactosamine biosynthetic process"/>
    <property type="evidence" value="ECO:0007669"/>
    <property type="project" value="InterPro"/>
</dbReference>
<keyword evidence="5 12" id="KW-0808">Transferase</keyword>
<evidence type="ECO:0000256" key="1">
    <source>
        <dbReference type="ARBA" id="ARBA00004496"/>
    </source>
</evidence>
<evidence type="ECO:0000259" key="13">
    <source>
        <dbReference type="Pfam" id="PF00275"/>
    </source>
</evidence>